<proteinExistence type="predicted"/>
<sequence length="124" mass="14147">MLSALFRHTLYYTVLYLPLSWYIPTAASKLDPSSPCRDPESRPWAAFWTEVQISLVLMNTLCTVRILEVCQHVRKLTQYVNTVLGSSPPFSFTLPFRSRFLGPYLPCGPFDDECTQAGRSKKLP</sequence>
<gene>
    <name evidence="1" type="ORF">B0T15DRAFT_516882</name>
</gene>
<reference evidence="1" key="2">
    <citation type="submission" date="2023-06" db="EMBL/GenBank/DDBJ databases">
        <authorList>
            <consortium name="Lawrence Berkeley National Laboratory"/>
            <person name="Mondo S.J."/>
            <person name="Hensen N."/>
            <person name="Bonometti L."/>
            <person name="Westerberg I."/>
            <person name="Brannstrom I.O."/>
            <person name="Guillou S."/>
            <person name="Cros-Aarteil S."/>
            <person name="Calhoun S."/>
            <person name="Haridas S."/>
            <person name="Kuo A."/>
            <person name="Pangilinan J."/>
            <person name="Riley R."/>
            <person name="Labutti K."/>
            <person name="Andreopoulos B."/>
            <person name="Lipzen A."/>
            <person name="Chen C."/>
            <person name="Yanf M."/>
            <person name="Daum C."/>
            <person name="Ng V."/>
            <person name="Clum A."/>
            <person name="Steindorff A."/>
            <person name="Ohm R."/>
            <person name="Martin F."/>
            <person name="Silar P."/>
            <person name="Natvig D."/>
            <person name="Lalanne C."/>
            <person name="Gautier V."/>
            <person name="Ament-Velasquez S.L."/>
            <person name="Kruys A."/>
            <person name="Hutchinson M.I."/>
            <person name="Powell A.J."/>
            <person name="Barry K."/>
            <person name="Miller A.N."/>
            <person name="Grigoriev I.V."/>
            <person name="Debuchy R."/>
            <person name="Gladieux P."/>
            <person name="Thoren M.H."/>
            <person name="Johannesson H."/>
        </authorList>
    </citation>
    <scope>NUCLEOTIDE SEQUENCE</scope>
    <source>
        <strain evidence="1">CBS 333.67</strain>
    </source>
</reference>
<dbReference type="EMBL" id="JAUDZG010000001">
    <property type="protein sequence ID" value="KAK3309922.1"/>
    <property type="molecule type" value="Genomic_DNA"/>
</dbReference>
<reference evidence="1" key="1">
    <citation type="journal article" date="2023" name="Mol. Phylogenet. Evol.">
        <title>Genome-scale phylogeny and comparative genomics of the fungal order Sordariales.</title>
        <authorList>
            <person name="Hensen N."/>
            <person name="Bonometti L."/>
            <person name="Westerberg I."/>
            <person name="Brannstrom I.O."/>
            <person name="Guillou S."/>
            <person name="Cros-Aarteil S."/>
            <person name="Calhoun S."/>
            <person name="Haridas S."/>
            <person name="Kuo A."/>
            <person name="Mondo S."/>
            <person name="Pangilinan J."/>
            <person name="Riley R."/>
            <person name="LaButti K."/>
            <person name="Andreopoulos B."/>
            <person name="Lipzen A."/>
            <person name="Chen C."/>
            <person name="Yan M."/>
            <person name="Daum C."/>
            <person name="Ng V."/>
            <person name="Clum A."/>
            <person name="Steindorff A."/>
            <person name="Ohm R.A."/>
            <person name="Martin F."/>
            <person name="Silar P."/>
            <person name="Natvig D.O."/>
            <person name="Lalanne C."/>
            <person name="Gautier V."/>
            <person name="Ament-Velasquez S.L."/>
            <person name="Kruys A."/>
            <person name="Hutchinson M.I."/>
            <person name="Powell A.J."/>
            <person name="Barry K."/>
            <person name="Miller A.N."/>
            <person name="Grigoriev I.V."/>
            <person name="Debuchy R."/>
            <person name="Gladieux P."/>
            <person name="Hiltunen Thoren M."/>
            <person name="Johannesson H."/>
        </authorList>
    </citation>
    <scope>NUCLEOTIDE SEQUENCE</scope>
    <source>
        <strain evidence="1">CBS 333.67</strain>
    </source>
</reference>
<evidence type="ECO:0000313" key="1">
    <source>
        <dbReference type="EMBL" id="KAK3309922.1"/>
    </source>
</evidence>
<name>A0AAJ0H171_9PEZI</name>
<dbReference type="AlphaFoldDB" id="A0AAJ0H171"/>
<organism evidence="1 2">
    <name type="scientific">Chaetomium strumarium</name>
    <dbReference type="NCBI Taxonomy" id="1170767"/>
    <lineage>
        <taxon>Eukaryota</taxon>
        <taxon>Fungi</taxon>
        <taxon>Dikarya</taxon>
        <taxon>Ascomycota</taxon>
        <taxon>Pezizomycotina</taxon>
        <taxon>Sordariomycetes</taxon>
        <taxon>Sordariomycetidae</taxon>
        <taxon>Sordariales</taxon>
        <taxon>Chaetomiaceae</taxon>
        <taxon>Chaetomium</taxon>
    </lineage>
</organism>
<comment type="caution">
    <text evidence="1">The sequence shown here is derived from an EMBL/GenBank/DDBJ whole genome shotgun (WGS) entry which is preliminary data.</text>
</comment>
<dbReference type="GeneID" id="87887117"/>
<protein>
    <submittedName>
        <fullName evidence="1">Uncharacterized protein</fullName>
    </submittedName>
</protein>
<dbReference type="RefSeq" id="XP_062725702.1">
    <property type="nucleotide sequence ID" value="XM_062868288.1"/>
</dbReference>
<evidence type="ECO:0000313" key="2">
    <source>
        <dbReference type="Proteomes" id="UP001273166"/>
    </source>
</evidence>
<keyword evidence="2" id="KW-1185">Reference proteome</keyword>
<dbReference type="Proteomes" id="UP001273166">
    <property type="component" value="Unassembled WGS sequence"/>
</dbReference>
<accession>A0AAJ0H171</accession>